<name>A0A3P6UCP9_DIBLA</name>
<dbReference type="Proteomes" id="UP000281553">
    <property type="component" value="Unassembled WGS sequence"/>
</dbReference>
<evidence type="ECO:0000256" key="2">
    <source>
        <dbReference type="ARBA" id="ARBA00022692"/>
    </source>
</evidence>
<sequence>MVAYCEDIRAQLPVSFVLGFFVSGVIGRWFQTFIHIPWLHEITYNVMAAVNYADPRVSRRIRLSVMRYLNLAWILTMRRISDRIADRFRHRTNKTAGTPKPDDKLITRGRNDLWSVSHVGASHRGYKTGTAPDTLVQATFGMIILENEIKAFERIAKQHYQKTHQRYIPEAWVPLQWAVRLINKAGIHANISDPKLIPTVTKVAVISVYSYFLCQIVGTQYVERNDTVHGSIQTNIIAVPIFGIFYFLFLMGWLKVALCVMNPFGDDYEDFECSEILDFNLDVSYRAVLLDEATYPESLKVASFVAKPMQGAEEDNLQDFLDNATKELQEKEFNEAANE</sequence>
<evidence type="ECO:0000256" key="5">
    <source>
        <dbReference type="ARBA" id="ARBA00034769"/>
    </source>
</evidence>
<comment type="subcellular location">
    <subcellularLocation>
        <location evidence="6">Cell membrane</location>
        <topology evidence="6">Multi-pass membrane protein</topology>
    </subcellularLocation>
    <subcellularLocation>
        <location evidence="1">Membrane</location>
    </subcellularLocation>
</comment>
<dbReference type="PANTHER" id="PTHR10736:SF0">
    <property type="entry name" value="BESTROPHIN HOMOLOG"/>
    <property type="match status" value="1"/>
</dbReference>
<dbReference type="GO" id="GO:0005254">
    <property type="term" value="F:chloride channel activity"/>
    <property type="evidence" value="ECO:0007669"/>
    <property type="project" value="UniProtKB-KW"/>
</dbReference>
<feature type="transmembrane region" description="Helical" evidence="6">
    <location>
        <begin position="12"/>
        <end position="30"/>
    </location>
</feature>
<keyword evidence="6" id="KW-0869">Chloride channel</keyword>
<dbReference type="AlphaFoldDB" id="A0A3P6UCP9"/>
<keyword evidence="6" id="KW-0406">Ion transport</keyword>
<proteinExistence type="inferred from homology"/>
<evidence type="ECO:0000313" key="7">
    <source>
        <dbReference type="EMBL" id="VDK76778.1"/>
    </source>
</evidence>
<keyword evidence="2 6" id="KW-0812">Transmembrane</keyword>
<keyword evidence="6" id="KW-0813">Transport</keyword>
<evidence type="ECO:0000256" key="6">
    <source>
        <dbReference type="RuleBase" id="RU363126"/>
    </source>
</evidence>
<dbReference type="InterPro" id="IPR000615">
    <property type="entry name" value="Bestrophin"/>
</dbReference>
<feature type="transmembrane region" description="Helical" evidence="6">
    <location>
        <begin position="234"/>
        <end position="254"/>
    </location>
</feature>
<dbReference type="EMBL" id="UYRU01042632">
    <property type="protein sequence ID" value="VDK76778.1"/>
    <property type="molecule type" value="Genomic_DNA"/>
</dbReference>
<keyword evidence="6" id="KW-0407">Ion channel</keyword>
<dbReference type="GO" id="GO:0034707">
    <property type="term" value="C:chloride channel complex"/>
    <property type="evidence" value="ECO:0007669"/>
    <property type="project" value="UniProtKB-KW"/>
</dbReference>
<reference evidence="7 8" key="1">
    <citation type="submission" date="2018-11" db="EMBL/GenBank/DDBJ databases">
        <authorList>
            <consortium name="Pathogen Informatics"/>
        </authorList>
    </citation>
    <scope>NUCLEOTIDE SEQUENCE [LARGE SCALE GENOMIC DNA]</scope>
</reference>
<dbReference type="PANTHER" id="PTHR10736">
    <property type="entry name" value="BESTROPHIN"/>
    <property type="match status" value="1"/>
</dbReference>
<gene>
    <name evidence="7" type="ORF">DILT_LOCUS2791</name>
</gene>
<dbReference type="OrthoDB" id="201595at2759"/>
<dbReference type="Pfam" id="PF01062">
    <property type="entry name" value="Bestrophin"/>
    <property type="match status" value="2"/>
</dbReference>
<protein>
    <recommendedName>
        <fullName evidence="6">Bestrophin homolog</fullName>
    </recommendedName>
</protein>
<accession>A0A3P6UCP9</accession>
<keyword evidence="4 6" id="KW-0472">Membrane</keyword>
<keyword evidence="6" id="KW-0868">Chloride</keyword>
<evidence type="ECO:0000256" key="3">
    <source>
        <dbReference type="ARBA" id="ARBA00022989"/>
    </source>
</evidence>
<comment type="function">
    <text evidence="6">Forms chloride channels.</text>
</comment>
<organism evidence="7 8">
    <name type="scientific">Dibothriocephalus latus</name>
    <name type="common">Fish tapeworm</name>
    <name type="synonym">Diphyllobothrium latum</name>
    <dbReference type="NCBI Taxonomy" id="60516"/>
    <lineage>
        <taxon>Eukaryota</taxon>
        <taxon>Metazoa</taxon>
        <taxon>Spiralia</taxon>
        <taxon>Lophotrochozoa</taxon>
        <taxon>Platyhelminthes</taxon>
        <taxon>Cestoda</taxon>
        <taxon>Eucestoda</taxon>
        <taxon>Diphyllobothriidea</taxon>
        <taxon>Diphyllobothriidae</taxon>
        <taxon>Dibothriocephalus</taxon>
    </lineage>
</organism>
<keyword evidence="6" id="KW-1003">Cell membrane</keyword>
<evidence type="ECO:0000256" key="1">
    <source>
        <dbReference type="ARBA" id="ARBA00004370"/>
    </source>
</evidence>
<feature type="transmembrane region" description="Helical" evidence="6">
    <location>
        <begin position="203"/>
        <end position="222"/>
    </location>
</feature>
<keyword evidence="8" id="KW-1185">Reference proteome</keyword>
<dbReference type="InterPro" id="IPR021134">
    <property type="entry name" value="Bestrophin-like"/>
</dbReference>
<dbReference type="GO" id="GO:0005886">
    <property type="term" value="C:plasma membrane"/>
    <property type="evidence" value="ECO:0007669"/>
    <property type="project" value="UniProtKB-SubCell"/>
</dbReference>
<keyword evidence="3 6" id="KW-1133">Transmembrane helix</keyword>
<comment type="similarity">
    <text evidence="5 6">Belongs to the anion channel-forming bestrophin (TC 1.A.46) family. Calcium-sensitive chloride channel subfamily.</text>
</comment>
<evidence type="ECO:0000256" key="4">
    <source>
        <dbReference type="ARBA" id="ARBA00023136"/>
    </source>
</evidence>
<evidence type="ECO:0000313" key="8">
    <source>
        <dbReference type="Proteomes" id="UP000281553"/>
    </source>
</evidence>